<gene>
    <name evidence="1" type="ORF">BO80DRAFT_430609</name>
</gene>
<dbReference type="Proteomes" id="UP000249402">
    <property type="component" value="Unassembled WGS sequence"/>
</dbReference>
<reference evidence="1 2" key="1">
    <citation type="submission" date="2018-02" db="EMBL/GenBank/DDBJ databases">
        <title>The genomes of Aspergillus section Nigri reveals drivers in fungal speciation.</title>
        <authorList>
            <consortium name="DOE Joint Genome Institute"/>
            <person name="Vesth T.C."/>
            <person name="Nybo J."/>
            <person name="Theobald S."/>
            <person name="Brandl J."/>
            <person name="Frisvad J.C."/>
            <person name="Nielsen K.F."/>
            <person name="Lyhne E.K."/>
            <person name="Kogle M.E."/>
            <person name="Kuo A."/>
            <person name="Riley R."/>
            <person name="Clum A."/>
            <person name="Nolan M."/>
            <person name="Lipzen A."/>
            <person name="Salamov A."/>
            <person name="Henrissat B."/>
            <person name="Wiebenga A."/>
            <person name="De vries R.P."/>
            <person name="Grigoriev I.V."/>
            <person name="Mortensen U.H."/>
            <person name="Andersen M.R."/>
            <person name="Baker S.E."/>
        </authorList>
    </citation>
    <scope>NUCLEOTIDE SEQUENCE [LARGE SCALE GENOMIC DNA]</scope>
    <source>
        <strain evidence="1 2">CBS 121593</strain>
    </source>
</reference>
<dbReference type="RefSeq" id="XP_025580569.1">
    <property type="nucleotide sequence ID" value="XM_025720708.1"/>
</dbReference>
<keyword evidence="2" id="KW-1185">Reference proteome</keyword>
<dbReference type="AlphaFoldDB" id="A0A395HEF4"/>
<sequence length="171" mass="18828">MGSGGTIIGNHVDISTSVTYKEMMCSPTDEKKLLRKRYLRVASKVWPSLDKCSRMESDLHNVSQMPELSKRIDAGWGSMAAHFSYSPSHGSLSKIRVAERTFPGKRPMLVDIPCSRVSSGTASDTDGTCHILPTRGAAMQNKNSKIRFRVSGQEDQLTTVLVEEDANGPRQ</sequence>
<name>A0A395HEF4_9EURO</name>
<evidence type="ECO:0000313" key="2">
    <source>
        <dbReference type="Proteomes" id="UP000249402"/>
    </source>
</evidence>
<accession>A0A395HEF4</accession>
<proteinExistence type="predicted"/>
<dbReference type="EMBL" id="KZ824419">
    <property type="protein sequence ID" value="RAL06242.1"/>
    <property type="molecule type" value="Genomic_DNA"/>
</dbReference>
<dbReference type="VEuPathDB" id="FungiDB:BO80DRAFT_430609"/>
<protein>
    <submittedName>
        <fullName evidence="1">Uncharacterized protein</fullName>
    </submittedName>
</protein>
<organism evidence="1 2">
    <name type="scientific">Aspergillus ibericus CBS 121593</name>
    <dbReference type="NCBI Taxonomy" id="1448316"/>
    <lineage>
        <taxon>Eukaryota</taxon>
        <taxon>Fungi</taxon>
        <taxon>Dikarya</taxon>
        <taxon>Ascomycota</taxon>
        <taxon>Pezizomycotina</taxon>
        <taxon>Eurotiomycetes</taxon>
        <taxon>Eurotiomycetidae</taxon>
        <taxon>Eurotiales</taxon>
        <taxon>Aspergillaceae</taxon>
        <taxon>Aspergillus</taxon>
        <taxon>Aspergillus subgen. Circumdati</taxon>
    </lineage>
</organism>
<evidence type="ECO:0000313" key="1">
    <source>
        <dbReference type="EMBL" id="RAL06242.1"/>
    </source>
</evidence>
<dbReference type="GeneID" id="37225573"/>